<dbReference type="SUPFAM" id="SSF53659">
    <property type="entry name" value="Isocitrate/Isopropylmalate dehydrogenase-like"/>
    <property type="match status" value="1"/>
</dbReference>
<dbReference type="PANTHER" id="PTHR30004">
    <property type="entry name" value="4-HYDROXYTHREONINE-4-PHOSPHATE DEHYDROGENASE"/>
    <property type="match status" value="1"/>
</dbReference>
<keyword evidence="4" id="KW-0479">Metal-binding</keyword>
<comment type="cofactor">
    <cofactor evidence="1">
        <name>a divalent metal cation</name>
        <dbReference type="ChEBI" id="CHEBI:60240"/>
    </cofactor>
</comment>
<dbReference type="AlphaFoldDB" id="A0A7X2P974"/>
<dbReference type="GO" id="GO:0051287">
    <property type="term" value="F:NAD binding"/>
    <property type="evidence" value="ECO:0007669"/>
    <property type="project" value="InterPro"/>
</dbReference>
<dbReference type="InterPro" id="IPR005255">
    <property type="entry name" value="PdxA_fam"/>
</dbReference>
<keyword evidence="5 7" id="KW-0560">Oxidoreductase</keyword>
<keyword evidence="8" id="KW-1185">Reference proteome</keyword>
<reference evidence="7 8" key="1">
    <citation type="submission" date="2019-08" db="EMBL/GenBank/DDBJ databases">
        <title>In-depth cultivation of the pig gut microbiome towards novel bacterial diversity and tailored functional studies.</title>
        <authorList>
            <person name="Wylensek D."/>
            <person name="Hitch T.C.A."/>
            <person name="Clavel T."/>
        </authorList>
    </citation>
    <scope>NUCLEOTIDE SEQUENCE [LARGE SCALE GENOMIC DNA]</scope>
    <source>
        <strain evidence="7 8">Oil+RF-744-WCA-WT-13</strain>
    </source>
</reference>
<comment type="caution">
    <text evidence="7">The sequence shown here is derived from an EMBL/GenBank/DDBJ whole genome shotgun (WGS) entry which is preliminary data.</text>
</comment>
<evidence type="ECO:0000256" key="6">
    <source>
        <dbReference type="ARBA" id="ARBA00023027"/>
    </source>
</evidence>
<evidence type="ECO:0000256" key="2">
    <source>
        <dbReference type="ARBA" id="ARBA00009464"/>
    </source>
</evidence>
<organism evidence="7 8">
    <name type="scientific">Bilifractor porci</name>
    <dbReference type="NCBI Taxonomy" id="2606636"/>
    <lineage>
        <taxon>Bacteria</taxon>
        <taxon>Bacillati</taxon>
        <taxon>Bacillota</taxon>
        <taxon>Clostridia</taxon>
        <taxon>Lachnospirales</taxon>
        <taxon>Lachnospiraceae</taxon>
        <taxon>Bilifractor</taxon>
    </lineage>
</organism>
<evidence type="ECO:0000256" key="4">
    <source>
        <dbReference type="ARBA" id="ARBA00022723"/>
    </source>
</evidence>
<keyword evidence="6" id="KW-0520">NAD</keyword>
<dbReference type="EMBL" id="VUMV01000007">
    <property type="protein sequence ID" value="MST82559.1"/>
    <property type="molecule type" value="Genomic_DNA"/>
</dbReference>
<dbReference type="EC" id="1.1.1.262" evidence="7"/>
<name>A0A7X2P974_9FIRM</name>
<protein>
    <submittedName>
        <fullName evidence="7">4-hydroxythreonine-4-phosphate dehydrogenase PdxA</fullName>
        <ecNumber evidence="7">1.1.1.262</ecNumber>
    </submittedName>
</protein>
<evidence type="ECO:0000256" key="5">
    <source>
        <dbReference type="ARBA" id="ARBA00023002"/>
    </source>
</evidence>
<comment type="subunit">
    <text evidence="3">Homodimer.</text>
</comment>
<evidence type="ECO:0000313" key="8">
    <source>
        <dbReference type="Proteomes" id="UP000466864"/>
    </source>
</evidence>
<evidence type="ECO:0000256" key="1">
    <source>
        <dbReference type="ARBA" id="ARBA00001968"/>
    </source>
</evidence>
<proteinExistence type="inferred from homology"/>
<accession>A0A7X2P974</accession>
<comment type="similarity">
    <text evidence="2">Belongs to the PdxA family. PdxA2 subfamily.</text>
</comment>
<gene>
    <name evidence="7" type="primary">pdxA</name>
    <name evidence="7" type="ORF">FYJ60_09545</name>
</gene>
<evidence type="ECO:0000256" key="3">
    <source>
        <dbReference type="ARBA" id="ARBA00011738"/>
    </source>
</evidence>
<dbReference type="GO" id="GO:0046872">
    <property type="term" value="F:metal ion binding"/>
    <property type="evidence" value="ECO:0007669"/>
    <property type="project" value="UniProtKB-KW"/>
</dbReference>
<dbReference type="Gene3D" id="3.40.718.10">
    <property type="entry name" value="Isopropylmalate Dehydrogenase"/>
    <property type="match status" value="1"/>
</dbReference>
<dbReference type="PANTHER" id="PTHR30004:SF6">
    <property type="entry name" value="D-THREONATE 4-PHOSPHATE DEHYDROGENASE"/>
    <property type="match status" value="1"/>
</dbReference>
<dbReference type="Proteomes" id="UP000466864">
    <property type="component" value="Unassembled WGS sequence"/>
</dbReference>
<evidence type="ECO:0000313" key="7">
    <source>
        <dbReference type="EMBL" id="MST82559.1"/>
    </source>
</evidence>
<dbReference type="NCBIfam" id="TIGR00557">
    <property type="entry name" value="pdxA"/>
    <property type="match status" value="1"/>
</dbReference>
<dbReference type="GO" id="GO:0050570">
    <property type="term" value="F:4-hydroxythreonine-4-phosphate dehydrogenase activity"/>
    <property type="evidence" value="ECO:0007669"/>
    <property type="project" value="UniProtKB-EC"/>
</dbReference>
<sequence length="325" mass="35555">MFGITIGDPAGVGPEIVVKAMNDMSKYQEKYVVYGAVDILQYYVTKFGLAEKIVEIQDPDEYKEGYLNVIDPNHLTMDQYEIGKCSGKCGDAAYQYVVSAIDASLSGKLKGVVTGPLNKEALHLGGHNFDGHTEIFATRTNTQKYCMMFYGPMKIAHVSTHCSLRTACDRVKKQRVLDVIELLNQALQMTGMKKPLIAVAGLNPHAGEHGLFGTEEIEEVIPAIEEAKKEGINVVGPIPPDSCYKKHIDGEYDAVVAMYHDQGHIAAKLGNRDMCVNCTIGLPIIRTSVDHGTAFDIAGTGLADETNMEQSMLCAEKFLKGNVKF</sequence>
<dbReference type="Pfam" id="PF04166">
    <property type="entry name" value="PdxA"/>
    <property type="match status" value="1"/>
</dbReference>